<gene>
    <name evidence="5" type="ordered locus">Kole_2007</name>
</gene>
<accession>C5CH84</accession>
<reference evidence="5 6" key="1">
    <citation type="submission" date="2009-06" db="EMBL/GenBank/DDBJ databases">
        <title>Complete sequence of Thermotogales bacterium TBF 19.5.1.</title>
        <authorList>
            <consortium name="US DOE Joint Genome Institute"/>
            <person name="Lucas S."/>
            <person name="Copeland A."/>
            <person name="Lapidus A."/>
            <person name="Glavina del Rio T."/>
            <person name="Tice H."/>
            <person name="Bruce D."/>
            <person name="Goodwin L."/>
            <person name="Pitluck S."/>
            <person name="Chertkov O."/>
            <person name="Brettin T."/>
            <person name="Detter J.C."/>
            <person name="Han C."/>
            <person name="Schmutz J."/>
            <person name="Larimer F."/>
            <person name="Land M."/>
            <person name="Hauser L."/>
            <person name="Kyrpides N."/>
            <person name="Ovchinnikova G."/>
            <person name="Noll K."/>
        </authorList>
    </citation>
    <scope>NUCLEOTIDE SEQUENCE [LARGE SCALE GENOMIC DNA]</scope>
    <source>
        <strain evidence="6">ATCC BAA-1733 / DSM 21960 / TBF 19.5.1</strain>
    </source>
</reference>
<feature type="chain" id="PRO_5002949520" evidence="3">
    <location>
        <begin position="19"/>
        <end position="663"/>
    </location>
</feature>
<dbReference type="InterPro" id="IPR006047">
    <property type="entry name" value="GH13_cat_dom"/>
</dbReference>
<dbReference type="InterPro" id="IPR013783">
    <property type="entry name" value="Ig-like_fold"/>
</dbReference>
<dbReference type="Gene3D" id="2.60.40.1180">
    <property type="entry name" value="Golgi alpha-mannosidase II"/>
    <property type="match status" value="1"/>
</dbReference>
<dbReference type="SUPFAM" id="SSF51445">
    <property type="entry name" value="(Trans)glycosidases"/>
    <property type="match status" value="1"/>
</dbReference>
<dbReference type="PANTHER" id="PTHR10357:SF210">
    <property type="entry name" value="MALTODEXTRIN GLUCOSIDASE"/>
    <property type="match status" value="1"/>
</dbReference>
<dbReference type="KEGG" id="kol:Kole_2007"/>
<reference evidence="5 6" key="2">
    <citation type="journal article" date="2011" name="J. Bacteriol.">
        <title>Genome Sequence of Kosmotoga olearia Strain TBF 19.5.1, a Thermophilic Bacterium with a Wide Growth Temperature Range, Isolated from the Troll B Oil Platform in the North Sea.</title>
        <authorList>
            <person name="Swithers K.S."/>
            <person name="Dipippo J.L."/>
            <person name="Bruce D.C."/>
            <person name="Detter C."/>
            <person name="Tapia R."/>
            <person name="Han S."/>
            <person name="Goodwin L.A."/>
            <person name="Han J."/>
            <person name="Woyke T."/>
            <person name="Pitluck S."/>
            <person name="Pennacchio L."/>
            <person name="Nolan M."/>
            <person name="Mikhailova N."/>
            <person name="Land M.L."/>
            <person name="Nesbo C.L."/>
            <person name="Gogarten J.P."/>
            <person name="Noll K.M."/>
        </authorList>
    </citation>
    <scope>NUCLEOTIDE SEQUENCE [LARGE SCALE GENOMIC DNA]</scope>
    <source>
        <strain evidence="6">ATCC BAA-1733 / DSM 21960 / TBF 19.5.1</strain>
    </source>
</reference>
<evidence type="ECO:0000313" key="6">
    <source>
        <dbReference type="Proteomes" id="UP000002382"/>
    </source>
</evidence>
<keyword evidence="3" id="KW-0732">Signal</keyword>
<dbReference type="AlphaFoldDB" id="C5CH84"/>
<evidence type="ECO:0000256" key="3">
    <source>
        <dbReference type="SAM" id="SignalP"/>
    </source>
</evidence>
<feature type="domain" description="Glycosyl hydrolase family 13 catalytic" evidence="4">
    <location>
        <begin position="218"/>
        <end position="582"/>
    </location>
</feature>
<feature type="signal peptide" evidence="3">
    <location>
        <begin position="1"/>
        <end position="18"/>
    </location>
</feature>
<dbReference type="CAZy" id="GH13">
    <property type="family name" value="Glycoside Hydrolase Family 13"/>
</dbReference>
<dbReference type="Pfam" id="PF00128">
    <property type="entry name" value="Alpha-amylase"/>
    <property type="match status" value="1"/>
</dbReference>
<dbReference type="RefSeq" id="WP_015869330.1">
    <property type="nucleotide sequence ID" value="NC_012785.1"/>
</dbReference>
<keyword evidence="2" id="KW-0326">Glycosidase</keyword>
<dbReference type="InterPro" id="IPR014756">
    <property type="entry name" value="Ig_E-set"/>
</dbReference>
<keyword evidence="1" id="KW-0378">Hydrolase</keyword>
<keyword evidence="6" id="KW-1185">Reference proteome</keyword>
<dbReference type="GO" id="GO:0005975">
    <property type="term" value="P:carbohydrate metabolic process"/>
    <property type="evidence" value="ECO:0007669"/>
    <property type="project" value="InterPro"/>
</dbReference>
<dbReference type="Gene3D" id="3.20.20.80">
    <property type="entry name" value="Glycosidases"/>
    <property type="match status" value="1"/>
</dbReference>
<dbReference type="CDD" id="cd11338">
    <property type="entry name" value="AmyAc_CMD"/>
    <property type="match status" value="1"/>
</dbReference>
<evidence type="ECO:0000256" key="2">
    <source>
        <dbReference type="ARBA" id="ARBA00023295"/>
    </source>
</evidence>
<organism evidence="5 6">
    <name type="scientific">Kosmotoga olearia (strain ATCC BAA-1733 / DSM 21960 / TBF 19.5.1)</name>
    <dbReference type="NCBI Taxonomy" id="521045"/>
    <lineage>
        <taxon>Bacteria</taxon>
        <taxon>Thermotogati</taxon>
        <taxon>Thermotogota</taxon>
        <taxon>Thermotogae</taxon>
        <taxon>Kosmotogales</taxon>
        <taxon>Kosmotogaceae</taxon>
        <taxon>Kosmotoga</taxon>
    </lineage>
</organism>
<sequence>MRKALLLLFIMLACLGFAADFFIESDQQVFLIGDFTEWEPVPLEKAAGSWWYLSVSLDNGTYNYYFTDESGNRLIDPFKETTNIEGKTFNIFRVEDLEPATHKIWDREYFNPVKPGEFYLSVSGKEEAFTKAFIHINGAKLEMPFLKNSGNQDYFRIHLTDLQNLEYYFELLGNDKKLFLGANGVSEQSVIPFRFTPDNLPVNYFDTPEWSKGAVYYQIFPERFANGDPSNDPEGSQNWYADPKSANLGSDGFFGGDLQGVIDHMDHLKDLGIDAIYFNPIFESVSSHKYDTADYMKIDDNFGDYELFKKMVNDLSSSGIRVILDGVFNHTGDEFRAFQDVKKNGKDSPYWDWYFIKGNKPRRYKGHAMNYIAWGGYADMPKLNVLNPEVQEYIGKVAEKYAKAGISGWRLDVAGEVAPEFWKNFFRPTVKSMNKESIIVGEIWGDSKVYLQGNMFDSVMNYQFRDAVIEYVARPMHSAKKFANMTGFYLKRYPPQVLHSLWNMLDSHDTERMLTTLYGDIELFKIAVGLQMTFIGSPVIYYGDEIGMTGGKDPDNRRPMPWKEELWNKDILEYYKKLISFRKEYPALRKGSFEIIATDGTLMAYKRTLEDEEIIIFANPGNEKATFSGSLPGLYHELFTNTQMEIKNLEVPAKSFLIFKRIR</sequence>
<dbReference type="HOGENOM" id="CLU_006462_6_4_0"/>
<dbReference type="GO" id="GO:0016798">
    <property type="term" value="F:hydrolase activity, acting on glycosyl bonds"/>
    <property type="evidence" value="ECO:0007669"/>
    <property type="project" value="UniProtKB-KW"/>
</dbReference>
<dbReference type="SMART" id="SM00642">
    <property type="entry name" value="Aamy"/>
    <property type="match status" value="1"/>
</dbReference>
<dbReference type="eggNOG" id="COG3280">
    <property type="taxonomic scope" value="Bacteria"/>
</dbReference>
<dbReference type="SUPFAM" id="SSF81296">
    <property type="entry name" value="E set domains"/>
    <property type="match status" value="2"/>
</dbReference>
<dbReference type="OrthoDB" id="9805159at2"/>
<dbReference type="STRING" id="521045.Kole_2007"/>
<dbReference type="InterPro" id="IPR045857">
    <property type="entry name" value="O16G_dom_2"/>
</dbReference>
<evidence type="ECO:0000259" key="4">
    <source>
        <dbReference type="SMART" id="SM00642"/>
    </source>
</evidence>
<dbReference type="eggNOG" id="COG0366">
    <property type="taxonomic scope" value="Bacteria"/>
</dbReference>
<dbReference type="Gene3D" id="3.90.400.10">
    <property type="entry name" value="Oligo-1,6-glucosidase, Domain 2"/>
    <property type="match status" value="1"/>
</dbReference>
<dbReference type="EMBL" id="CP001634">
    <property type="protein sequence ID" value="ACR80687.1"/>
    <property type="molecule type" value="Genomic_DNA"/>
</dbReference>
<protein>
    <submittedName>
        <fullName evidence="5">Alpha amylase catalytic region</fullName>
    </submittedName>
</protein>
<dbReference type="InterPro" id="IPR013780">
    <property type="entry name" value="Glyco_hydro_b"/>
</dbReference>
<dbReference type="SUPFAM" id="SSF51011">
    <property type="entry name" value="Glycosyl hydrolase domain"/>
    <property type="match status" value="1"/>
</dbReference>
<name>C5CH84_KOSOT</name>
<evidence type="ECO:0000256" key="1">
    <source>
        <dbReference type="ARBA" id="ARBA00022801"/>
    </source>
</evidence>
<dbReference type="Proteomes" id="UP000002382">
    <property type="component" value="Chromosome"/>
</dbReference>
<proteinExistence type="predicted"/>
<dbReference type="Gene3D" id="2.60.40.10">
    <property type="entry name" value="Immunoglobulins"/>
    <property type="match status" value="1"/>
</dbReference>
<dbReference type="PANTHER" id="PTHR10357">
    <property type="entry name" value="ALPHA-AMYLASE FAMILY MEMBER"/>
    <property type="match status" value="1"/>
</dbReference>
<evidence type="ECO:0000313" key="5">
    <source>
        <dbReference type="EMBL" id="ACR80687.1"/>
    </source>
</evidence>
<dbReference type="InterPro" id="IPR017853">
    <property type="entry name" value="GH"/>
</dbReference>